<dbReference type="InterPro" id="IPR004205">
    <property type="entry name" value="Cyt_bc1_su8"/>
</dbReference>
<organism evidence="13 14">
    <name type="scientific">Ramalina farinacea</name>
    <dbReference type="NCBI Taxonomy" id="258253"/>
    <lineage>
        <taxon>Eukaryota</taxon>
        <taxon>Fungi</taxon>
        <taxon>Dikarya</taxon>
        <taxon>Ascomycota</taxon>
        <taxon>Pezizomycotina</taxon>
        <taxon>Lecanoromycetes</taxon>
        <taxon>OSLEUM clade</taxon>
        <taxon>Lecanoromycetidae</taxon>
        <taxon>Lecanorales</taxon>
        <taxon>Lecanorineae</taxon>
        <taxon>Ramalinaceae</taxon>
        <taxon>Ramalina</taxon>
    </lineage>
</organism>
<keyword evidence="7 11" id="KW-0249">Electron transport</keyword>
<dbReference type="GO" id="GO:0005743">
    <property type="term" value="C:mitochondrial inner membrane"/>
    <property type="evidence" value="ECO:0007669"/>
    <property type="project" value="UniProtKB-SubCell"/>
</dbReference>
<protein>
    <recommendedName>
        <fullName evidence="11">Cytochrome b-c1 complex subunit 8</fullName>
    </recommendedName>
    <alternativeName>
        <fullName evidence="11">Complex III subunit 8</fullName>
    </alternativeName>
</protein>
<dbReference type="Pfam" id="PF02939">
    <property type="entry name" value="UcrQ"/>
    <property type="match status" value="1"/>
</dbReference>
<evidence type="ECO:0000256" key="6">
    <source>
        <dbReference type="ARBA" id="ARBA00022792"/>
    </source>
</evidence>
<dbReference type="EMBL" id="JAPUFD010000007">
    <property type="protein sequence ID" value="MDI1488560.1"/>
    <property type="molecule type" value="Genomic_DNA"/>
</dbReference>
<accession>A0AA43QL96</accession>
<proteinExistence type="inferred from homology"/>
<comment type="function">
    <text evidence="11">Component of the ubiquinol-cytochrome c oxidoreductase, a multisubunit transmembrane complex that is part of the mitochondrial electron transport chain which drives oxidative phosphorylation. The complex plays an important role in the uptake of multiple carbon sources present in different host niches.</text>
</comment>
<evidence type="ECO:0000256" key="11">
    <source>
        <dbReference type="RuleBase" id="RU368118"/>
    </source>
</evidence>
<name>A0AA43QL96_9LECA</name>
<keyword evidence="6 11" id="KW-0999">Mitochondrion inner membrane</keyword>
<keyword evidence="5" id="KW-0812">Transmembrane</keyword>
<evidence type="ECO:0000256" key="7">
    <source>
        <dbReference type="ARBA" id="ARBA00022982"/>
    </source>
</evidence>
<comment type="caution">
    <text evidence="13">The sequence shown here is derived from an EMBL/GenBank/DDBJ whole genome shotgun (WGS) entry which is preliminary data.</text>
</comment>
<dbReference type="GO" id="GO:0045275">
    <property type="term" value="C:respiratory chain complex III"/>
    <property type="evidence" value="ECO:0007669"/>
    <property type="project" value="UniProtKB-UniRule"/>
</dbReference>
<comment type="subcellular location">
    <subcellularLocation>
        <location evidence="1 11">Mitochondrion inner membrane</location>
        <topology evidence="1 11">Single-pass membrane protein</topology>
    </subcellularLocation>
</comment>
<keyword evidence="9 11" id="KW-0496">Mitochondrion</keyword>
<keyword evidence="10" id="KW-0472">Membrane</keyword>
<keyword evidence="3 11" id="KW-0813">Transport</keyword>
<comment type="subunit">
    <text evidence="11">Component of the ubiquinol-cytochrome c oxidoreductase (cytochrome b-c1 complex, complex III, CIII), a multisubunit enzyme composed of 3 respiratory subunits cytochrome b, cytochrome c1 and Rieske protein, 2 core protein subunits, and additional low-molecular weight protein subunits. The complex exists as an obligatory dimer and forms supercomplexes (SCs) in the inner mitochondrial membrane with cytochrome c oxidase (complex IV, CIV).</text>
</comment>
<evidence type="ECO:0000256" key="5">
    <source>
        <dbReference type="ARBA" id="ARBA00022692"/>
    </source>
</evidence>
<keyword evidence="4 11" id="KW-0679">Respiratory chain</keyword>
<sequence length="115" mass="12669">MRPTFPRLSGGSQPLDTKHGQFIGGWGNLGSQPQKGITSYALSANRQRPLAGTANAAVFNVWRRFRAQALYFIPPLLIAYTTMNWAIEKNEYYNSKHGRAEAEEKDALGGGSVRA</sequence>
<evidence type="ECO:0000256" key="1">
    <source>
        <dbReference type="ARBA" id="ARBA00004434"/>
    </source>
</evidence>
<evidence type="ECO:0000256" key="9">
    <source>
        <dbReference type="ARBA" id="ARBA00023128"/>
    </source>
</evidence>
<evidence type="ECO:0000256" key="2">
    <source>
        <dbReference type="ARBA" id="ARBA00007668"/>
    </source>
</evidence>
<dbReference type="Gene3D" id="1.20.5.210">
    <property type="entry name" value="Cytochrome b-c1 complex subunit 8"/>
    <property type="match status" value="1"/>
</dbReference>
<gene>
    <name evidence="13" type="primary">QCR8</name>
    <name evidence="13" type="ORF">OHK93_007835</name>
</gene>
<dbReference type="SUPFAM" id="SSF81508">
    <property type="entry name" value="Ubiquinone-binding protein QP-C of cytochrome bc1 complex (Ubiquinol-cytochrome c reductase)"/>
    <property type="match status" value="1"/>
</dbReference>
<evidence type="ECO:0000256" key="3">
    <source>
        <dbReference type="ARBA" id="ARBA00022448"/>
    </source>
</evidence>
<dbReference type="PANTHER" id="PTHR12119">
    <property type="entry name" value="UBIQUINOL-CYTOCHROME C REDUCTASE COMPLEX UBIQUINONE-BINDING PROTEIN QP-C"/>
    <property type="match status" value="1"/>
</dbReference>
<keyword evidence="8" id="KW-1133">Transmembrane helix</keyword>
<dbReference type="Proteomes" id="UP001161017">
    <property type="component" value="Unassembled WGS sequence"/>
</dbReference>
<dbReference type="AlphaFoldDB" id="A0AA43QL96"/>
<dbReference type="GO" id="GO:0006122">
    <property type="term" value="P:mitochondrial electron transport, ubiquinol to cytochrome c"/>
    <property type="evidence" value="ECO:0007669"/>
    <property type="project" value="UniProtKB-UniRule"/>
</dbReference>
<keyword evidence="14" id="KW-1185">Reference proteome</keyword>
<comment type="similarity">
    <text evidence="2 11">Belongs to the UQCRQ/QCR8 family.</text>
</comment>
<evidence type="ECO:0000313" key="13">
    <source>
        <dbReference type="EMBL" id="MDI1488560.1"/>
    </source>
</evidence>
<reference evidence="13" key="1">
    <citation type="journal article" date="2023" name="Genome Biol. Evol.">
        <title>First Whole Genome Sequence and Flow Cytometry Genome Size Data for the Lichen-Forming Fungus Ramalina farinacea (Ascomycota).</title>
        <authorList>
            <person name="Llewellyn T."/>
            <person name="Mian S."/>
            <person name="Hill R."/>
            <person name="Leitch I.J."/>
            <person name="Gaya E."/>
        </authorList>
    </citation>
    <scope>NUCLEOTIDE SEQUENCE</scope>
    <source>
        <strain evidence="13">LIQ254RAFAR</strain>
    </source>
</reference>
<dbReference type="FunFam" id="1.20.5.210:FF:000001">
    <property type="entry name" value="Cytochrome b-c1 complex subunit 8"/>
    <property type="match status" value="1"/>
</dbReference>
<dbReference type="InterPro" id="IPR036642">
    <property type="entry name" value="Cyt_bc1_su8_sf"/>
</dbReference>
<feature type="region of interest" description="Disordered" evidence="12">
    <location>
        <begin position="96"/>
        <end position="115"/>
    </location>
</feature>
<evidence type="ECO:0000256" key="4">
    <source>
        <dbReference type="ARBA" id="ARBA00022660"/>
    </source>
</evidence>
<evidence type="ECO:0000256" key="8">
    <source>
        <dbReference type="ARBA" id="ARBA00022989"/>
    </source>
</evidence>
<evidence type="ECO:0000256" key="10">
    <source>
        <dbReference type="ARBA" id="ARBA00023136"/>
    </source>
</evidence>
<evidence type="ECO:0000313" key="14">
    <source>
        <dbReference type="Proteomes" id="UP001161017"/>
    </source>
</evidence>
<feature type="compositionally biased region" description="Basic and acidic residues" evidence="12">
    <location>
        <begin position="98"/>
        <end position="107"/>
    </location>
</feature>
<dbReference type="PANTHER" id="PTHR12119:SF2">
    <property type="entry name" value="CYTOCHROME B-C1 COMPLEX SUBUNIT 8"/>
    <property type="match status" value="1"/>
</dbReference>
<evidence type="ECO:0000256" key="12">
    <source>
        <dbReference type="SAM" id="MobiDB-lite"/>
    </source>
</evidence>